<sequence length="236" mass="27313">MFVMAWMTYLGIYSFFIRQSNENNFTAKIDRLPSSLGEPAEVTEITEANPRNLNLQNGFGGSNISIPNEHITVITIMDNTKNRKNYALALDTMRCYCKGHGYNYILLDLSTNNTFDKACKHQHIWYRRHCVLAEILKRAPAYNTSGTWFVAVDADTGVINPRHKIQEWINDAVDIIFYNRIWQFELMAGIFMVKKSLLAEQLLLRWSAYPDVEPKSLLFFDNVMIHVRSTFLKSLS</sequence>
<organism evidence="1 2">
    <name type="scientific">Gnathostoma spinigerum</name>
    <dbReference type="NCBI Taxonomy" id="75299"/>
    <lineage>
        <taxon>Eukaryota</taxon>
        <taxon>Metazoa</taxon>
        <taxon>Ecdysozoa</taxon>
        <taxon>Nematoda</taxon>
        <taxon>Chromadorea</taxon>
        <taxon>Rhabditida</taxon>
        <taxon>Spirurina</taxon>
        <taxon>Gnathostomatomorpha</taxon>
        <taxon>Gnathostomatoidea</taxon>
        <taxon>Gnathostomatidae</taxon>
        <taxon>Gnathostoma</taxon>
    </lineage>
</organism>
<proteinExistence type="predicted"/>
<dbReference type="InterPro" id="IPR004988">
    <property type="entry name" value="DUF273"/>
</dbReference>
<dbReference type="PANTHER" id="PTHR31562:SF4">
    <property type="entry name" value="DUF268 DOMAIN-CONTAINING PROTEIN-RELATED"/>
    <property type="match status" value="1"/>
</dbReference>
<gene>
    <name evidence="1" type="ORF">AB6A40_006513</name>
</gene>
<keyword evidence="2" id="KW-1185">Reference proteome</keyword>
<reference evidence="1 2" key="1">
    <citation type="submission" date="2024-08" db="EMBL/GenBank/DDBJ databases">
        <title>Gnathostoma spinigerum genome.</title>
        <authorList>
            <person name="Gonzalez-Bertolin B."/>
            <person name="Monzon S."/>
            <person name="Zaballos A."/>
            <person name="Jimenez P."/>
            <person name="Dekumyoy P."/>
            <person name="Varona S."/>
            <person name="Cuesta I."/>
            <person name="Sumanam S."/>
            <person name="Adisakwattana P."/>
            <person name="Gasser R.B."/>
            <person name="Hernandez-Gonzalez A."/>
            <person name="Young N.D."/>
            <person name="Perteguer M.J."/>
        </authorList>
    </citation>
    <scope>NUCLEOTIDE SEQUENCE [LARGE SCALE GENOMIC DNA]</scope>
    <source>
        <strain evidence="1">AL3</strain>
        <tissue evidence="1">Liver</tissue>
    </source>
</reference>
<comment type="caution">
    <text evidence="1">The sequence shown here is derived from an EMBL/GenBank/DDBJ whole genome shotgun (WGS) entry which is preliminary data.</text>
</comment>
<dbReference type="InterPro" id="IPR029044">
    <property type="entry name" value="Nucleotide-diphossugar_trans"/>
</dbReference>
<name>A0ABD6ER96_9BILA</name>
<protein>
    <submittedName>
        <fullName evidence="1">Uncharacterized protein</fullName>
    </submittedName>
</protein>
<dbReference type="AlphaFoldDB" id="A0ABD6ER96"/>
<evidence type="ECO:0000313" key="2">
    <source>
        <dbReference type="Proteomes" id="UP001608902"/>
    </source>
</evidence>
<dbReference type="Proteomes" id="UP001608902">
    <property type="component" value="Unassembled WGS sequence"/>
</dbReference>
<evidence type="ECO:0000313" key="1">
    <source>
        <dbReference type="EMBL" id="MFH4979804.1"/>
    </source>
</evidence>
<dbReference type="EMBL" id="JBGFUD010004657">
    <property type="protein sequence ID" value="MFH4979804.1"/>
    <property type="molecule type" value="Genomic_DNA"/>
</dbReference>
<accession>A0ABD6ER96</accession>
<dbReference type="Pfam" id="PF03314">
    <property type="entry name" value="DUF273"/>
    <property type="match status" value="1"/>
</dbReference>
<dbReference type="PANTHER" id="PTHR31562">
    <property type="entry name" value="PROTEIN CBG18972"/>
    <property type="match status" value="1"/>
</dbReference>
<dbReference type="Gene3D" id="3.90.550.10">
    <property type="entry name" value="Spore Coat Polysaccharide Biosynthesis Protein SpsA, Chain A"/>
    <property type="match status" value="1"/>
</dbReference>